<keyword evidence="2" id="KW-0238">DNA-binding</keyword>
<dbReference type="PANTHER" id="PTHR30349">
    <property type="entry name" value="PHAGE INTEGRASE-RELATED"/>
    <property type="match status" value="1"/>
</dbReference>
<feature type="domain" description="Tyr recombinase" evidence="4">
    <location>
        <begin position="114"/>
        <end position="310"/>
    </location>
</feature>
<dbReference type="GO" id="GO:0015074">
    <property type="term" value="P:DNA integration"/>
    <property type="evidence" value="ECO:0007669"/>
    <property type="project" value="InterPro"/>
</dbReference>
<dbReference type="Gene3D" id="1.10.150.130">
    <property type="match status" value="1"/>
</dbReference>
<evidence type="ECO:0000313" key="6">
    <source>
        <dbReference type="Proteomes" id="UP000003457"/>
    </source>
</evidence>
<dbReference type="GO" id="GO:0003677">
    <property type="term" value="F:DNA binding"/>
    <property type="evidence" value="ECO:0007669"/>
    <property type="project" value="UniProtKB-KW"/>
</dbReference>
<dbReference type="Gene3D" id="1.10.443.10">
    <property type="entry name" value="Intergrase catalytic core"/>
    <property type="match status" value="1"/>
</dbReference>
<dbReference type="InterPro" id="IPR013762">
    <property type="entry name" value="Integrase-like_cat_sf"/>
</dbReference>
<dbReference type="InterPro" id="IPR002104">
    <property type="entry name" value="Integrase_catalytic"/>
</dbReference>
<accession>A0AB72Z2T2</accession>
<dbReference type="InterPro" id="IPR050090">
    <property type="entry name" value="Tyrosine_recombinase_XerCD"/>
</dbReference>
<dbReference type="InterPro" id="IPR011010">
    <property type="entry name" value="DNA_brk_join_enz"/>
</dbReference>
<keyword evidence="3" id="KW-0233">DNA recombination</keyword>
<dbReference type="EMBL" id="AEHJ01000007">
    <property type="protein sequence ID" value="EFO78472.1"/>
    <property type="molecule type" value="Genomic_DNA"/>
</dbReference>
<evidence type="ECO:0000259" key="4">
    <source>
        <dbReference type="PROSITE" id="PS51898"/>
    </source>
</evidence>
<dbReference type="GO" id="GO:0006310">
    <property type="term" value="P:DNA recombination"/>
    <property type="evidence" value="ECO:0007669"/>
    <property type="project" value="UniProtKB-KW"/>
</dbReference>
<reference evidence="5 6" key="1">
    <citation type="submission" date="2010-10" db="EMBL/GenBank/DDBJ databases">
        <authorList>
            <person name="Durkin A.S."/>
            <person name="Madupu R."/>
            <person name="Torralba M."/>
            <person name="Gillis M."/>
            <person name="Methe B."/>
            <person name="Sutton G."/>
            <person name="Nelson K.E."/>
        </authorList>
    </citation>
    <scope>NUCLEOTIDE SEQUENCE [LARGE SCALE GENOMIC DNA]</scope>
    <source>
        <strain evidence="5 6">JCVIHMP022</strain>
    </source>
</reference>
<dbReference type="InterPro" id="IPR010998">
    <property type="entry name" value="Integrase_recombinase_N"/>
</dbReference>
<comment type="caution">
    <text evidence="5">The sequence shown here is derived from an EMBL/GenBank/DDBJ whole genome shotgun (WGS) entry which is preliminary data.</text>
</comment>
<proteinExistence type="inferred from homology"/>
<gene>
    <name evidence="5" type="ORF">HMPREF9003_0404</name>
</gene>
<sequence length="365" mass="40190">MPALPSYNFDELADWYVDTHRKPDGTALRGAAKRNLKTDVQHLKDVFGGMRLTDITPEVVSKWYFGPHDEGAWVFPRTCQRLKAILDIACSDRFGTGMPLLESNPFVLPIPPDPEPKSWSVPPLTGVQLAALYESMPESDRLSVLLAAWAGGMRIGEVCALTVDDFDFEARTMSVNHSVCRGDQDSGPLRLGPVKSDHSKRVCVLPDLLVPLIREHIRTRRDQSSPYVFQGKRSMILPPQTLGNHFRRAREVAGCPTATFRTLRVTHTTLLMQSGGTIREAMDSIGDSTQEVVVRHYTRTVPEHQRQVVNRMTGGMVSGSVGLQRILDVHAADGSFGGRDPADSDLGRKLSLILDILSPLAGSGS</sequence>
<dbReference type="PROSITE" id="PS51898">
    <property type="entry name" value="TYR_RECOMBINASE"/>
    <property type="match status" value="1"/>
</dbReference>
<dbReference type="CDD" id="cd01189">
    <property type="entry name" value="INT_ICEBs1_C_like"/>
    <property type="match status" value="1"/>
</dbReference>
<dbReference type="Pfam" id="PF00589">
    <property type="entry name" value="Phage_integrase"/>
    <property type="match status" value="1"/>
</dbReference>
<dbReference type="PANTHER" id="PTHR30349:SF64">
    <property type="entry name" value="PROPHAGE INTEGRASE INTD-RELATED"/>
    <property type="match status" value="1"/>
</dbReference>
<evidence type="ECO:0000256" key="3">
    <source>
        <dbReference type="ARBA" id="ARBA00023172"/>
    </source>
</evidence>
<evidence type="ECO:0000256" key="2">
    <source>
        <dbReference type="ARBA" id="ARBA00023125"/>
    </source>
</evidence>
<dbReference type="Proteomes" id="UP000003457">
    <property type="component" value="Unassembled WGS sequence"/>
</dbReference>
<evidence type="ECO:0000256" key="1">
    <source>
        <dbReference type="ARBA" id="ARBA00008857"/>
    </source>
</evidence>
<comment type="similarity">
    <text evidence="1">Belongs to the 'phage' integrase family.</text>
</comment>
<organism evidence="5 6">
    <name type="scientific">Bifidobacterium dentium JCVIHMP022</name>
    <dbReference type="NCBI Taxonomy" id="553191"/>
    <lineage>
        <taxon>Bacteria</taxon>
        <taxon>Bacillati</taxon>
        <taxon>Actinomycetota</taxon>
        <taxon>Actinomycetes</taxon>
        <taxon>Bifidobacteriales</taxon>
        <taxon>Bifidobacteriaceae</taxon>
        <taxon>Bifidobacterium</taxon>
    </lineage>
</organism>
<name>A0AB72Z2T2_9BIFI</name>
<dbReference type="AlphaFoldDB" id="A0AB72Z2T2"/>
<protein>
    <submittedName>
        <fullName evidence="5">Site-specific recombinase, phage integrase family</fullName>
    </submittedName>
</protein>
<dbReference type="SUPFAM" id="SSF56349">
    <property type="entry name" value="DNA breaking-rejoining enzymes"/>
    <property type="match status" value="1"/>
</dbReference>
<evidence type="ECO:0000313" key="5">
    <source>
        <dbReference type="EMBL" id="EFO78472.1"/>
    </source>
</evidence>